<dbReference type="EMBL" id="SSSM01000003">
    <property type="protein sequence ID" value="THG31956.1"/>
    <property type="molecule type" value="Genomic_DNA"/>
</dbReference>
<feature type="transmembrane region" description="Helical" evidence="2">
    <location>
        <begin position="49"/>
        <end position="77"/>
    </location>
</feature>
<accession>A0A4S4FR95</accession>
<gene>
    <name evidence="4" type="ORF">E6C64_07900</name>
    <name evidence="3" type="ORF">E6C64_08755</name>
</gene>
<keyword evidence="2" id="KW-0812">Transmembrane</keyword>
<proteinExistence type="predicted"/>
<name>A0A4S4FR95_9MICO</name>
<dbReference type="RefSeq" id="WP_136427076.1">
    <property type="nucleotide sequence ID" value="NZ_SSSM01000003.1"/>
</dbReference>
<organism evidence="4 5">
    <name type="scientific">Naasia lichenicola</name>
    <dbReference type="NCBI Taxonomy" id="2565933"/>
    <lineage>
        <taxon>Bacteria</taxon>
        <taxon>Bacillati</taxon>
        <taxon>Actinomycetota</taxon>
        <taxon>Actinomycetes</taxon>
        <taxon>Micrococcales</taxon>
        <taxon>Microbacteriaceae</taxon>
        <taxon>Naasia</taxon>
    </lineage>
</organism>
<evidence type="ECO:0000256" key="1">
    <source>
        <dbReference type="SAM" id="MobiDB-lite"/>
    </source>
</evidence>
<protein>
    <submittedName>
        <fullName evidence="4">Uncharacterized protein</fullName>
    </submittedName>
</protein>
<evidence type="ECO:0000313" key="5">
    <source>
        <dbReference type="Proteomes" id="UP000309133"/>
    </source>
</evidence>
<reference evidence="4 5" key="1">
    <citation type="submission" date="2019-04" db="EMBL/GenBank/DDBJ databases">
        <authorList>
            <person name="Jiang L."/>
        </authorList>
    </citation>
    <scope>NUCLEOTIDE SEQUENCE [LARGE SCALE GENOMIC DNA]</scope>
    <source>
        <strain evidence="4 5">YIM 131853</strain>
    </source>
</reference>
<feature type="region of interest" description="Disordered" evidence="1">
    <location>
        <begin position="1"/>
        <end position="22"/>
    </location>
</feature>
<evidence type="ECO:0000256" key="2">
    <source>
        <dbReference type="SAM" id="Phobius"/>
    </source>
</evidence>
<keyword evidence="2" id="KW-1133">Transmembrane helix</keyword>
<keyword evidence="2" id="KW-0472">Membrane</keyword>
<dbReference type="AlphaFoldDB" id="A0A4S4FR95"/>
<keyword evidence="5" id="KW-1185">Reference proteome</keyword>
<evidence type="ECO:0000313" key="4">
    <source>
        <dbReference type="EMBL" id="THG31956.1"/>
    </source>
</evidence>
<dbReference type="Proteomes" id="UP000309133">
    <property type="component" value="Unassembled WGS sequence"/>
</dbReference>
<comment type="caution">
    <text evidence="4">The sequence shown here is derived from an EMBL/GenBank/DDBJ whole genome shotgun (WGS) entry which is preliminary data.</text>
</comment>
<dbReference type="EMBL" id="SSSM01000004">
    <property type="protein sequence ID" value="THG30719.1"/>
    <property type="molecule type" value="Genomic_DNA"/>
</dbReference>
<sequence>MVDPQMHVHSAQQAGPAGVDPTGEQLVELGDLEVLQDVETVDRPKAEGWVLALSITAFAVGGVSLATVISLGLGAILDIAGLLAR</sequence>
<evidence type="ECO:0000313" key="3">
    <source>
        <dbReference type="EMBL" id="THG30719.1"/>
    </source>
</evidence>